<evidence type="ECO:0000313" key="10">
    <source>
        <dbReference type="EMBL" id="OGZ69620.1"/>
    </source>
</evidence>
<dbReference type="GO" id="GO:1990904">
    <property type="term" value="C:ribonucleoprotein complex"/>
    <property type="evidence" value="ECO:0007669"/>
    <property type="project" value="UniProtKB-KW"/>
</dbReference>
<feature type="domain" description="Ribosomal protein L9" evidence="8">
    <location>
        <begin position="1"/>
        <end position="45"/>
    </location>
</feature>
<dbReference type="InterPro" id="IPR020594">
    <property type="entry name" value="Ribosomal_bL9_bac/chp"/>
</dbReference>
<keyword evidence="3 7" id="KW-0694">RNA-binding</keyword>
<evidence type="ECO:0000256" key="1">
    <source>
        <dbReference type="ARBA" id="ARBA00010605"/>
    </source>
</evidence>
<dbReference type="Gene3D" id="3.40.5.10">
    <property type="entry name" value="Ribosomal protein L9, N-terminal domain"/>
    <property type="match status" value="1"/>
</dbReference>
<dbReference type="GO" id="GO:0019843">
    <property type="term" value="F:rRNA binding"/>
    <property type="evidence" value="ECO:0007669"/>
    <property type="project" value="UniProtKB-UniRule"/>
</dbReference>
<dbReference type="InterPro" id="IPR020069">
    <property type="entry name" value="Ribosomal_bL9_C"/>
</dbReference>
<dbReference type="SUPFAM" id="SSF55653">
    <property type="entry name" value="Ribosomal protein L9 C-domain"/>
    <property type="match status" value="1"/>
</dbReference>
<keyword evidence="2 7" id="KW-0699">rRNA-binding</keyword>
<proteinExistence type="inferred from homology"/>
<dbReference type="PANTHER" id="PTHR21368">
    <property type="entry name" value="50S RIBOSOMAL PROTEIN L9"/>
    <property type="match status" value="1"/>
</dbReference>
<feature type="domain" description="Large ribosomal subunit protein bL9 C-terminal" evidence="9">
    <location>
        <begin position="64"/>
        <end position="145"/>
    </location>
</feature>
<comment type="function">
    <text evidence="7">Binds to the 23S rRNA.</text>
</comment>
<accession>A0A1G2I5C7</accession>
<dbReference type="InterPro" id="IPR036791">
    <property type="entry name" value="Ribosomal_bL9_C_sf"/>
</dbReference>
<evidence type="ECO:0000256" key="2">
    <source>
        <dbReference type="ARBA" id="ARBA00022730"/>
    </source>
</evidence>
<comment type="caution">
    <text evidence="10">The sequence shown here is derived from an EMBL/GenBank/DDBJ whole genome shotgun (WGS) entry which is preliminary data.</text>
</comment>
<evidence type="ECO:0000256" key="5">
    <source>
        <dbReference type="ARBA" id="ARBA00023274"/>
    </source>
</evidence>
<dbReference type="Pfam" id="PF01281">
    <property type="entry name" value="Ribosomal_L9_N"/>
    <property type="match status" value="1"/>
</dbReference>
<dbReference type="InterPro" id="IPR009027">
    <property type="entry name" value="Ribosomal_bL9/RNase_H1_N"/>
</dbReference>
<dbReference type="SUPFAM" id="SSF55658">
    <property type="entry name" value="L9 N-domain-like"/>
    <property type="match status" value="1"/>
</dbReference>
<evidence type="ECO:0000313" key="11">
    <source>
        <dbReference type="Proteomes" id="UP000179214"/>
    </source>
</evidence>
<evidence type="ECO:0000256" key="3">
    <source>
        <dbReference type="ARBA" id="ARBA00022884"/>
    </source>
</evidence>
<dbReference type="AlphaFoldDB" id="A0A1G2I5C7"/>
<dbReference type="NCBIfam" id="TIGR00158">
    <property type="entry name" value="L9"/>
    <property type="match status" value="1"/>
</dbReference>
<reference evidence="10 11" key="1">
    <citation type="journal article" date="2016" name="Nat. Commun.">
        <title>Thousands of microbial genomes shed light on interconnected biogeochemical processes in an aquifer system.</title>
        <authorList>
            <person name="Anantharaman K."/>
            <person name="Brown C.T."/>
            <person name="Hug L.A."/>
            <person name="Sharon I."/>
            <person name="Castelle C.J."/>
            <person name="Probst A.J."/>
            <person name="Thomas B.C."/>
            <person name="Singh A."/>
            <person name="Wilkins M.J."/>
            <person name="Karaoz U."/>
            <person name="Brodie E.L."/>
            <person name="Williams K.H."/>
            <person name="Hubbard S.S."/>
            <person name="Banfield J.F."/>
        </authorList>
    </citation>
    <scope>NUCLEOTIDE SEQUENCE [LARGE SCALE GENOMIC DNA]</scope>
</reference>
<dbReference type="GO" id="GO:0005840">
    <property type="term" value="C:ribosome"/>
    <property type="evidence" value="ECO:0007669"/>
    <property type="project" value="UniProtKB-KW"/>
</dbReference>
<evidence type="ECO:0000256" key="4">
    <source>
        <dbReference type="ARBA" id="ARBA00022980"/>
    </source>
</evidence>
<sequence>MKVILLEDIENIGKKYEVKDVKPGHARNFLIPKNLVKLATKPNLKWLKDQKAVMEKEAEEDLKKSQEVASKIDGIEVSIVVKVGPEGQLFESINNVKISEKLKEMGFDVKKSQIKLEEPIKDLGEFPVKISLPHNLETEINLIITAEKENG</sequence>
<comment type="similarity">
    <text evidence="1 7">Belongs to the bacterial ribosomal protein bL9 family.</text>
</comment>
<keyword evidence="5 7" id="KW-0687">Ribonucleoprotein</keyword>
<keyword evidence="4 7" id="KW-0689">Ribosomal protein</keyword>
<evidence type="ECO:0000259" key="9">
    <source>
        <dbReference type="Pfam" id="PF03948"/>
    </source>
</evidence>
<gene>
    <name evidence="7" type="primary">rplI</name>
    <name evidence="10" type="ORF">A3F47_02500</name>
</gene>
<dbReference type="HAMAP" id="MF_00503">
    <property type="entry name" value="Ribosomal_bL9"/>
    <property type="match status" value="1"/>
</dbReference>
<dbReference type="GO" id="GO:0006412">
    <property type="term" value="P:translation"/>
    <property type="evidence" value="ECO:0007669"/>
    <property type="project" value="UniProtKB-UniRule"/>
</dbReference>
<protein>
    <recommendedName>
        <fullName evidence="6 7">Large ribosomal subunit protein bL9</fullName>
    </recommendedName>
</protein>
<dbReference type="Pfam" id="PF03948">
    <property type="entry name" value="Ribosomal_L9_C"/>
    <property type="match status" value="1"/>
</dbReference>
<evidence type="ECO:0000259" key="8">
    <source>
        <dbReference type="Pfam" id="PF01281"/>
    </source>
</evidence>
<dbReference type="Gene3D" id="3.10.430.100">
    <property type="entry name" value="Ribosomal protein L9, C-terminal domain"/>
    <property type="match status" value="1"/>
</dbReference>
<dbReference type="Proteomes" id="UP000179214">
    <property type="component" value="Unassembled WGS sequence"/>
</dbReference>
<dbReference type="InterPro" id="IPR000244">
    <property type="entry name" value="Ribosomal_bL9"/>
</dbReference>
<name>A0A1G2I5C7_9BACT</name>
<evidence type="ECO:0000256" key="7">
    <source>
        <dbReference type="HAMAP-Rule" id="MF_00503"/>
    </source>
</evidence>
<evidence type="ECO:0000256" key="6">
    <source>
        <dbReference type="ARBA" id="ARBA00035292"/>
    </source>
</evidence>
<dbReference type="InterPro" id="IPR036935">
    <property type="entry name" value="Ribosomal_bL9_N_sf"/>
</dbReference>
<dbReference type="GO" id="GO:0003735">
    <property type="term" value="F:structural constituent of ribosome"/>
    <property type="evidence" value="ECO:0007669"/>
    <property type="project" value="InterPro"/>
</dbReference>
<dbReference type="InterPro" id="IPR020070">
    <property type="entry name" value="Ribosomal_bL9_N"/>
</dbReference>
<organism evidence="10 11">
    <name type="scientific">Candidatus Staskawiczbacteria bacterium RIFCSPHIGHO2_12_FULL_38_11</name>
    <dbReference type="NCBI Taxonomy" id="1802209"/>
    <lineage>
        <taxon>Bacteria</taxon>
        <taxon>Candidatus Staskawicziibacteriota</taxon>
    </lineage>
</organism>
<dbReference type="EMBL" id="MHOV01000031">
    <property type="protein sequence ID" value="OGZ69620.1"/>
    <property type="molecule type" value="Genomic_DNA"/>
</dbReference>